<evidence type="ECO:0000256" key="2">
    <source>
        <dbReference type="ARBA" id="ARBA00023136"/>
    </source>
</evidence>
<dbReference type="GO" id="GO:0016020">
    <property type="term" value="C:membrane"/>
    <property type="evidence" value="ECO:0007669"/>
    <property type="project" value="UniProtKB-SubCell"/>
</dbReference>
<feature type="compositionally biased region" description="Basic and acidic residues" evidence="6">
    <location>
        <begin position="337"/>
        <end position="347"/>
    </location>
</feature>
<dbReference type="Gene3D" id="1.10.287.110">
    <property type="entry name" value="DnaJ domain"/>
    <property type="match status" value="1"/>
</dbReference>
<dbReference type="Pfam" id="PF00226">
    <property type="entry name" value="DnaJ"/>
    <property type="match status" value="1"/>
</dbReference>
<feature type="transmembrane region" description="Helical" evidence="7">
    <location>
        <begin position="141"/>
        <end position="164"/>
    </location>
</feature>
<dbReference type="AlphaFoldDB" id="A0AAV2YNC1"/>
<evidence type="ECO:0000256" key="5">
    <source>
        <dbReference type="ARBA" id="ARBA00023288"/>
    </source>
</evidence>
<comment type="subcellular location">
    <subcellularLocation>
        <location evidence="1">Membrane</location>
        <topology evidence="1">Lipid-anchor</topology>
    </subcellularLocation>
</comment>
<protein>
    <recommendedName>
        <fullName evidence="8">J domain-containing protein</fullName>
    </recommendedName>
</protein>
<keyword evidence="3" id="KW-0564">Palmitate</keyword>
<dbReference type="Pfam" id="PF10269">
    <property type="entry name" value="Tmemb_185A"/>
    <property type="match status" value="1"/>
</dbReference>
<proteinExistence type="predicted"/>
<dbReference type="InterPro" id="IPR036869">
    <property type="entry name" value="J_dom_sf"/>
</dbReference>
<feature type="transmembrane region" description="Helical" evidence="7">
    <location>
        <begin position="217"/>
        <end position="242"/>
    </location>
</feature>
<reference evidence="9" key="1">
    <citation type="submission" date="2022-11" db="EMBL/GenBank/DDBJ databases">
        <authorList>
            <person name="Morgan W.R."/>
            <person name="Tartar A."/>
        </authorList>
    </citation>
    <scope>NUCLEOTIDE SEQUENCE</scope>
    <source>
        <strain evidence="9">ARSEF 373</strain>
    </source>
</reference>
<keyword evidence="4" id="KW-0143">Chaperone</keyword>
<sequence>MVKKVASMVYYDLLGIEADATPEQIKKAYRKKALQLHPDKRGNTPEAQEEFTRMKQAYDVISDPQKREVYDQSGEDGVKLMENFGNMSPEEMSMALFRSMGAIGVRGKCLLIMAVTFLFSFFLIIPIFWCLRVNKTVTWDWAVVFIPMWILDTIYYCCLGCSYVSADASMDPEDKKHQRPALLKLYKFLKALLILVLQVFLAMKLNGDISWSVKEVLLPYFVFDGLTFVETIISSVLGYHMLTKESEGAGVSVTEAIKQQRKRVVVMCLANLLLVAFRLVQGALLACKIDGDFPNASWWLIFLPVWLYIGYFVYQPVKRYFKAKAALKNPNKPVEQQTHDAYTRDSTTDPEDDVASKHPKLDLLCSILVIGVITSPFFILAARVQSGSFSTIYAGLVLLVICCAISCIGVTDPDEADDMEHVRSPTNDEGANMQTDYVEYGADRKV</sequence>
<evidence type="ECO:0000256" key="4">
    <source>
        <dbReference type="ARBA" id="ARBA00023186"/>
    </source>
</evidence>
<evidence type="ECO:0000256" key="1">
    <source>
        <dbReference type="ARBA" id="ARBA00004635"/>
    </source>
</evidence>
<dbReference type="InterPro" id="IPR001623">
    <property type="entry name" value="DnaJ_domain"/>
</dbReference>
<feature type="transmembrane region" description="Helical" evidence="7">
    <location>
        <begin position="363"/>
        <end position="384"/>
    </location>
</feature>
<dbReference type="InterPro" id="IPR019396">
    <property type="entry name" value="TM_Fragile-X-F-assoc"/>
</dbReference>
<evidence type="ECO:0000313" key="9">
    <source>
        <dbReference type="EMBL" id="DAZ95656.1"/>
    </source>
</evidence>
<comment type="caution">
    <text evidence="9">The sequence shown here is derived from an EMBL/GenBank/DDBJ whole genome shotgun (WGS) entry which is preliminary data.</text>
</comment>
<dbReference type="PANTHER" id="PTHR44027:SF7">
    <property type="entry name" value="DNAJ HOMOLOG SUBFAMILY C MEMBER 5 HOMOLOG"/>
    <property type="match status" value="1"/>
</dbReference>
<reference evidence="9" key="2">
    <citation type="journal article" date="2023" name="Microbiol Resour">
        <title>Decontamination and Annotation of the Draft Genome Sequence of the Oomycete Lagenidium giganteum ARSEF 373.</title>
        <authorList>
            <person name="Morgan W.R."/>
            <person name="Tartar A."/>
        </authorList>
    </citation>
    <scope>NUCLEOTIDE SEQUENCE</scope>
    <source>
        <strain evidence="9">ARSEF 373</strain>
    </source>
</reference>
<feature type="region of interest" description="Disordered" evidence="6">
    <location>
        <begin position="332"/>
        <end position="354"/>
    </location>
</feature>
<organism evidence="9 10">
    <name type="scientific">Lagenidium giganteum</name>
    <dbReference type="NCBI Taxonomy" id="4803"/>
    <lineage>
        <taxon>Eukaryota</taxon>
        <taxon>Sar</taxon>
        <taxon>Stramenopiles</taxon>
        <taxon>Oomycota</taxon>
        <taxon>Peronosporomycetes</taxon>
        <taxon>Pythiales</taxon>
        <taxon>Pythiaceae</taxon>
    </lineage>
</organism>
<keyword evidence="7" id="KW-1133">Transmembrane helix</keyword>
<dbReference type="PROSITE" id="PS50076">
    <property type="entry name" value="DNAJ_2"/>
    <property type="match status" value="1"/>
</dbReference>
<dbReference type="EMBL" id="DAKRPA010000195">
    <property type="protein sequence ID" value="DAZ95656.1"/>
    <property type="molecule type" value="Genomic_DNA"/>
</dbReference>
<evidence type="ECO:0000256" key="3">
    <source>
        <dbReference type="ARBA" id="ARBA00023139"/>
    </source>
</evidence>
<keyword evidence="10" id="KW-1185">Reference proteome</keyword>
<dbReference type="InterPro" id="IPR051434">
    <property type="entry name" value="DnaJ_C_subfamily_member5"/>
</dbReference>
<dbReference type="Proteomes" id="UP001146120">
    <property type="component" value="Unassembled WGS sequence"/>
</dbReference>
<dbReference type="GO" id="GO:0005737">
    <property type="term" value="C:cytoplasm"/>
    <property type="evidence" value="ECO:0007669"/>
    <property type="project" value="UniProtKB-ARBA"/>
</dbReference>
<accession>A0AAV2YNC1</accession>
<dbReference type="PANTHER" id="PTHR44027">
    <property type="entry name" value="DNAJ HOMOLOG SUBFAMILY C MEMBER 5 HOMOLOG"/>
    <property type="match status" value="1"/>
</dbReference>
<evidence type="ECO:0000313" key="10">
    <source>
        <dbReference type="Proteomes" id="UP001146120"/>
    </source>
</evidence>
<feature type="transmembrane region" description="Helical" evidence="7">
    <location>
        <begin position="185"/>
        <end position="205"/>
    </location>
</feature>
<dbReference type="SMART" id="SM00271">
    <property type="entry name" value="DnaJ"/>
    <property type="match status" value="1"/>
</dbReference>
<dbReference type="PRINTS" id="PR00625">
    <property type="entry name" value="JDOMAIN"/>
</dbReference>
<evidence type="ECO:0000256" key="6">
    <source>
        <dbReference type="SAM" id="MobiDB-lite"/>
    </source>
</evidence>
<feature type="transmembrane region" description="Helical" evidence="7">
    <location>
        <begin position="263"/>
        <end position="284"/>
    </location>
</feature>
<feature type="transmembrane region" description="Helical" evidence="7">
    <location>
        <begin position="296"/>
        <end position="314"/>
    </location>
</feature>
<keyword evidence="5" id="KW-0449">Lipoprotein</keyword>
<name>A0AAV2YNC1_9STRA</name>
<keyword evidence="7" id="KW-0812">Transmembrane</keyword>
<dbReference type="CDD" id="cd06257">
    <property type="entry name" value="DnaJ"/>
    <property type="match status" value="1"/>
</dbReference>
<keyword evidence="2 7" id="KW-0472">Membrane</keyword>
<dbReference type="SUPFAM" id="SSF46565">
    <property type="entry name" value="Chaperone J-domain"/>
    <property type="match status" value="1"/>
</dbReference>
<evidence type="ECO:0000256" key="7">
    <source>
        <dbReference type="SAM" id="Phobius"/>
    </source>
</evidence>
<feature type="domain" description="J" evidence="8">
    <location>
        <begin position="9"/>
        <end position="74"/>
    </location>
</feature>
<evidence type="ECO:0000259" key="8">
    <source>
        <dbReference type="PROSITE" id="PS50076"/>
    </source>
</evidence>
<feature type="transmembrane region" description="Helical" evidence="7">
    <location>
        <begin position="390"/>
        <end position="411"/>
    </location>
</feature>
<feature type="transmembrane region" description="Helical" evidence="7">
    <location>
        <begin position="109"/>
        <end position="129"/>
    </location>
</feature>
<gene>
    <name evidence="9" type="ORF">N0F65_002453</name>
</gene>